<dbReference type="RefSeq" id="WP_109416402.1">
    <property type="nucleotide sequence ID" value="NZ_QEAS01000011.1"/>
</dbReference>
<evidence type="ECO:0000313" key="2">
    <source>
        <dbReference type="EMBL" id="PWG79885.1"/>
    </source>
</evidence>
<evidence type="ECO:0000313" key="3">
    <source>
        <dbReference type="Proteomes" id="UP000245647"/>
    </source>
</evidence>
<dbReference type="AlphaFoldDB" id="A0A2U2PER0"/>
<name>A0A2U2PER0_9SPHI</name>
<evidence type="ECO:0000256" key="1">
    <source>
        <dbReference type="SAM" id="MobiDB-lite"/>
    </source>
</evidence>
<accession>A0A2U2PER0</accession>
<sequence length="347" mass="37353">MTFEEFFIKKRIDLVQLQKAEPQLYSELENHFQLMGEKSFDHTKKFWFNKLRHLYHLETVAKEAARPAETQIASQAEALSSPTIEQAPAAAPPVAPATTGGAPAYKPKFRPRNIPGSKEEVAPKEEQTPATPEIKEETTANPPAKRPPFKPRNVKPVSGEPSEDAQKVESRPGQTEVSDTPVASPADSPAAAKPVYKPKFNIRNIPKPPAGAAEQTGDTTEKQEVPVPEAGGETTPPAQVEQPKAAYKPRFKMKNLQASPGPAEKSEGPGEQTGETAVTPASKAEEAVAADHQSADDETAGAQISPPVASEPTTPEGPEPAGDAKPKPAYKPRFNMKNIKPKSADEE</sequence>
<organism evidence="2 3">
    <name type="scientific">Pararcticibacter amylolyticus</name>
    <dbReference type="NCBI Taxonomy" id="2173175"/>
    <lineage>
        <taxon>Bacteria</taxon>
        <taxon>Pseudomonadati</taxon>
        <taxon>Bacteroidota</taxon>
        <taxon>Sphingobacteriia</taxon>
        <taxon>Sphingobacteriales</taxon>
        <taxon>Sphingobacteriaceae</taxon>
        <taxon>Pararcticibacter</taxon>
    </lineage>
</organism>
<feature type="compositionally biased region" description="Low complexity" evidence="1">
    <location>
        <begin position="311"/>
        <end position="320"/>
    </location>
</feature>
<comment type="caution">
    <text evidence="2">The sequence shown here is derived from an EMBL/GenBank/DDBJ whole genome shotgun (WGS) entry which is preliminary data.</text>
</comment>
<gene>
    <name evidence="2" type="ORF">DDR33_13860</name>
</gene>
<feature type="compositionally biased region" description="Basic and acidic residues" evidence="1">
    <location>
        <begin position="117"/>
        <end position="138"/>
    </location>
</feature>
<dbReference type="Proteomes" id="UP000245647">
    <property type="component" value="Unassembled WGS sequence"/>
</dbReference>
<reference evidence="2 3" key="1">
    <citation type="submission" date="2018-04" db="EMBL/GenBank/DDBJ databases">
        <title>Pedobacter chongqingensis sp. nov., isolated from a rottenly hemp rope.</title>
        <authorList>
            <person name="Cai Y."/>
        </authorList>
    </citation>
    <scope>NUCLEOTIDE SEQUENCE [LARGE SCALE GENOMIC DNA]</scope>
    <source>
        <strain evidence="2 3">FJ4-8</strain>
    </source>
</reference>
<proteinExistence type="predicted"/>
<dbReference type="EMBL" id="QEAS01000011">
    <property type="protein sequence ID" value="PWG79885.1"/>
    <property type="molecule type" value="Genomic_DNA"/>
</dbReference>
<feature type="compositionally biased region" description="Polar residues" evidence="1">
    <location>
        <begin position="71"/>
        <end position="84"/>
    </location>
</feature>
<keyword evidence="3" id="KW-1185">Reference proteome</keyword>
<feature type="region of interest" description="Disordered" evidence="1">
    <location>
        <begin position="68"/>
        <end position="347"/>
    </location>
</feature>
<feature type="compositionally biased region" description="Low complexity" evidence="1">
    <location>
        <begin position="181"/>
        <end position="195"/>
    </location>
</feature>
<protein>
    <submittedName>
        <fullName evidence="2">Uncharacterized protein</fullName>
    </submittedName>
</protein>
<dbReference type="OrthoDB" id="853871at2"/>